<feature type="chain" id="PRO_5035595333" description="Ground-like domain-containing protein" evidence="2">
    <location>
        <begin position="26"/>
        <end position="402"/>
    </location>
</feature>
<evidence type="ECO:0000259" key="3">
    <source>
        <dbReference type="Pfam" id="PF04155"/>
    </source>
</evidence>
<feature type="domain" description="Ground-like" evidence="3">
    <location>
        <begin position="328"/>
        <end position="399"/>
    </location>
</feature>
<dbReference type="Proteomes" id="UP000783686">
    <property type="component" value="Unassembled WGS sequence"/>
</dbReference>
<evidence type="ECO:0000256" key="1">
    <source>
        <dbReference type="SAM" id="MobiDB-lite"/>
    </source>
</evidence>
<reference evidence="4" key="1">
    <citation type="submission" date="2020-09" db="EMBL/GenBank/DDBJ databases">
        <authorList>
            <person name="Kikuchi T."/>
        </authorList>
    </citation>
    <scope>NUCLEOTIDE SEQUENCE</scope>
    <source>
        <strain evidence="4">SH1</strain>
    </source>
</reference>
<evidence type="ECO:0000313" key="4">
    <source>
        <dbReference type="EMBL" id="CAD5223560.1"/>
    </source>
</evidence>
<feature type="signal peptide" evidence="2">
    <location>
        <begin position="1"/>
        <end position="25"/>
    </location>
</feature>
<dbReference type="EMBL" id="CAJFCW020000005">
    <property type="protein sequence ID" value="CAG9118208.1"/>
    <property type="molecule type" value="Genomic_DNA"/>
</dbReference>
<sequence>MRHIYHRKFLAYLLSLLLSLKSVSTFFFPPLGGGGGGGGCGCGCGCAPMCGPSCGGFGGGFQQPCLAQPAFAQPMGCGSGCGGGFGGLGGGLGGGCGYSGGCGGLGMLGGCSGMPFQSAPFGSNGISTQPTLQTTPALQPFVQGPAPTQVQTPVAAAQPPPPAPPDNYVNNPSPSSEPSGYEYKSTEYDHDQHETHPPPPPPPPPNPPPHPYHNHHTTPGYTPHSTSDFNSYANDNVDNLKPSDITSVETFGDKLVVPPSSTVGLPLTEDFYEDKVPEGEEADSNSTGNKKDVKNDLLSPDYSENSFKSKVSGVPSDPMAADPDATGDPKCSSETLRLIMHENIVSSPTISKQLIFSAGRLAFGQTIDVICSRNKFSYTVVSSKIFCEASRGRITCFAFLQP</sequence>
<comment type="caution">
    <text evidence="4">The sequence shown here is derived from an EMBL/GenBank/DDBJ whole genome shotgun (WGS) entry which is preliminary data.</text>
</comment>
<protein>
    <recommendedName>
        <fullName evidence="3">Ground-like domain-containing protein</fullName>
    </recommendedName>
</protein>
<organism evidence="4 5">
    <name type="scientific">Bursaphelenchus okinawaensis</name>
    <dbReference type="NCBI Taxonomy" id="465554"/>
    <lineage>
        <taxon>Eukaryota</taxon>
        <taxon>Metazoa</taxon>
        <taxon>Ecdysozoa</taxon>
        <taxon>Nematoda</taxon>
        <taxon>Chromadorea</taxon>
        <taxon>Rhabditida</taxon>
        <taxon>Tylenchina</taxon>
        <taxon>Tylenchomorpha</taxon>
        <taxon>Aphelenchoidea</taxon>
        <taxon>Aphelenchoididae</taxon>
        <taxon>Bursaphelenchus</taxon>
    </lineage>
</organism>
<keyword evidence="2" id="KW-0732">Signal</keyword>
<dbReference type="InterPro" id="IPR007284">
    <property type="entry name" value="Ground-like_dom"/>
</dbReference>
<feature type="compositionally biased region" description="Low complexity" evidence="1">
    <location>
        <begin position="167"/>
        <end position="183"/>
    </location>
</feature>
<dbReference type="Pfam" id="PF04155">
    <property type="entry name" value="Ground-like"/>
    <property type="match status" value="1"/>
</dbReference>
<dbReference type="OrthoDB" id="5825670at2759"/>
<feature type="region of interest" description="Disordered" evidence="1">
    <location>
        <begin position="137"/>
        <end position="236"/>
    </location>
</feature>
<feature type="region of interest" description="Disordered" evidence="1">
    <location>
        <begin position="277"/>
        <end position="331"/>
    </location>
</feature>
<dbReference type="AlphaFoldDB" id="A0A811L5P9"/>
<feature type="compositionally biased region" description="Basic and acidic residues" evidence="1">
    <location>
        <begin position="184"/>
        <end position="196"/>
    </location>
</feature>
<evidence type="ECO:0000256" key="2">
    <source>
        <dbReference type="SAM" id="SignalP"/>
    </source>
</evidence>
<feature type="compositionally biased region" description="Pro residues" evidence="1">
    <location>
        <begin position="197"/>
        <end position="211"/>
    </location>
</feature>
<gene>
    <name evidence="4" type="ORF">BOKJ2_LOCUS10330</name>
</gene>
<feature type="compositionally biased region" description="Low complexity" evidence="1">
    <location>
        <begin position="137"/>
        <end position="157"/>
    </location>
</feature>
<dbReference type="Proteomes" id="UP000614601">
    <property type="component" value="Unassembled WGS sequence"/>
</dbReference>
<name>A0A811L5P9_9BILA</name>
<accession>A0A811L5P9</accession>
<keyword evidence="5" id="KW-1185">Reference proteome</keyword>
<dbReference type="EMBL" id="CAJFDH010000005">
    <property type="protein sequence ID" value="CAD5223560.1"/>
    <property type="molecule type" value="Genomic_DNA"/>
</dbReference>
<evidence type="ECO:0000313" key="5">
    <source>
        <dbReference type="Proteomes" id="UP000614601"/>
    </source>
</evidence>
<feature type="compositionally biased region" description="Polar residues" evidence="1">
    <location>
        <begin position="225"/>
        <end position="236"/>
    </location>
</feature>
<proteinExistence type="predicted"/>